<evidence type="ECO:0000259" key="6">
    <source>
        <dbReference type="Pfam" id="PF00501"/>
    </source>
</evidence>
<dbReference type="InterPro" id="IPR000873">
    <property type="entry name" value="AMP-dep_synth/lig_dom"/>
</dbReference>
<dbReference type="Pfam" id="PF00501">
    <property type="entry name" value="AMP-binding"/>
    <property type="match status" value="1"/>
</dbReference>
<evidence type="ECO:0000313" key="7">
    <source>
        <dbReference type="EMBL" id="ALO68130.1"/>
    </source>
</evidence>
<evidence type="ECO:0000256" key="4">
    <source>
        <dbReference type="ARBA" id="ARBA00023098"/>
    </source>
</evidence>
<feature type="domain" description="AMP-dependent synthetase/ligase" evidence="6">
    <location>
        <begin position="44"/>
        <end position="437"/>
    </location>
</feature>
<evidence type="ECO:0000313" key="8">
    <source>
        <dbReference type="Proteomes" id="UP000059574"/>
    </source>
</evidence>
<dbReference type="Proteomes" id="UP000059574">
    <property type="component" value="Chromosome"/>
</dbReference>
<protein>
    <recommendedName>
        <fullName evidence="5">Acyl-CoA synthetase</fullName>
    </recommendedName>
</protein>
<evidence type="ECO:0000256" key="2">
    <source>
        <dbReference type="ARBA" id="ARBA00022598"/>
    </source>
</evidence>
<evidence type="ECO:0000256" key="3">
    <source>
        <dbReference type="ARBA" id="ARBA00022832"/>
    </source>
</evidence>
<reference evidence="7 8" key="2">
    <citation type="journal article" date="2016" name="J. Biotechnol.">
        <title>Complete genome sequence of Arthrobacter alpinus ERGS4:06, a yellow pigmented bacterium tolerant to cold and radiations isolated from Sikkim Himalaya.</title>
        <authorList>
            <person name="Kumar R."/>
            <person name="Singh D."/>
            <person name="Swarnkar M.K."/>
            <person name="Singh A.K."/>
            <person name="Kumar S."/>
        </authorList>
    </citation>
    <scope>NUCLEOTIDE SEQUENCE [LARGE SCALE GENOMIC DNA]</scope>
    <source>
        <strain evidence="7 8">ERGS4:06</strain>
    </source>
</reference>
<dbReference type="SUPFAM" id="SSF56801">
    <property type="entry name" value="Acetyl-CoA synthetase-like"/>
    <property type="match status" value="1"/>
</dbReference>
<reference evidence="8" key="1">
    <citation type="submission" date="2015-11" db="EMBL/GenBank/DDBJ databases">
        <authorList>
            <person name="Kumar R."/>
            <person name="Singh D."/>
            <person name="Swarnkar M.K."/>
            <person name="Singh A.K."/>
            <person name="Kumar S."/>
        </authorList>
    </citation>
    <scope>NUCLEOTIDE SEQUENCE [LARGE SCALE GENOMIC DNA]</scope>
    <source>
        <strain evidence="8">ERGS4:06</strain>
    </source>
</reference>
<dbReference type="PANTHER" id="PTHR43272:SF32">
    <property type="entry name" value="AMP-DEPENDENT SYNTHETASE_LIGASE DOMAIN-CONTAINING PROTEIN"/>
    <property type="match status" value="1"/>
</dbReference>
<evidence type="ECO:0000256" key="1">
    <source>
        <dbReference type="ARBA" id="ARBA00006432"/>
    </source>
</evidence>
<comment type="similarity">
    <text evidence="1">Belongs to the ATP-dependent AMP-binding enzyme family.</text>
</comment>
<dbReference type="AlphaFoldDB" id="A0A0S2M345"/>
<dbReference type="Gene3D" id="3.40.50.12780">
    <property type="entry name" value="N-terminal domain of ligase-like"/>
    <property type="match status" value="1"/>
</dbReference>
<keyword evidence="3" id="KW-0276">Fatty acid metabolism</keyword>
<dbReference type="RefSeq" id="WP_062292361.1">
    <property type="nucleotide sequence ID" value="NZ_CP013200.1"/>
</dbReference>
<dbReference type="EMBL" id="CP013200">
    <property type="protein sequence ID" value="ALO68130.1"/>
    <property type="molecule type" value="Genomic_DNA"/>
</dbReference>
<dbReference type="CDD" id="cd05907">
    <property type="entry name" value="VL_LC_FACS_like"/>
    <property type="match status" value="1"/>
</dbReference>
<organism evidence="7 8">
    <name type="scientific">Arthrobacter alpinus</name>
    <dbReference type="NCBI Taxonomy" id="656366"/>
    <lineage>
        <taxon>Bacteria</taxon>
        <taxon>Bacillati</taxon>
        <taxon>Actinomycetota</taxon>
        <taxon>Actinomycetes</taxon>
        <taxon>Micrococcales</taxon>
        <taxon>Micrococcaceae</taxon>
        <taxon>Arthrobacter</taxon>
    </lineage>
</organism>
<evidence type="ECO:0000256" key="5">
    <source>
        <dbReference type="ARBA" id="ARBA00032875"/>
    </source>
</evidence>
<name>A0A0S2M345_9MICC</name>
<dbReference type="OrthoDB" id="9803968at2"/>
<dbReference type="PANTHER" id="PTHR43272">
    <property type="entry name" value="LONG-CHAIN-FATTY-ACID--COA LIGASE"/>
    <property type="match status" value="1"/>
</dbReference>
<dbReference type="GO" id="GO:0016020">
    <property type="term" value="C:membrane"/>
    <property type="evidence" value="ECO:0007669"/>
    <property type="project" value="TreeGrafter"/>
</dbReference>
<dbReference type="GO" id="GO:0004467">
    <property type="term" value="F:long-chain fatty acid-CoA ligase activity"/>
    <property type="evidence" value="ECO:0007669"/>
    <property type="project" value="TreeGrafter"/>
</dbReference>
<dbReference type="Pfam" id="PF23562">
    <property type="entry name" value="AMP-binding_C_3"/>
    <property type="match status" value="1"/>
</dbReference>
<gene>
    <name evidence="7" type="ORF">AS189_18560</name>
</gene>
<keyword evidence="2" id="KW-0436">Ligase</keyword>
<sequence>MKEITTPALSGDADYPNATELLMQRFRIAPNHIAFEVRSSLSSIIDPWRGVSTREFVTEVRALAKGLIAAGLEPGETLAIMSPTRYEWALMDMAAWFASAVVVPIYETSALNQVSAILQDASVRFAVAGTAEHAQLLEQGFAQAGVSGWQLWSMDAGAGPTLTDLVHGGVDITPEALEARRLLATLDSVATIVYTSGTTAAPKGALITHGNFVGQVRSVAGAYTEVVKESGNTIIFLPMAHVLARGLQLICLANGMRIAHLSETKEVVPALGLLKPTFLVVVPRVLQKIQASAAGAAAKKNLGGLWSVAQATAVDWGLLAQERESDPSRKAGLSLRVRHALFDRLFYSRIRKLVGGRLEYLLSGAAALDAELSLFFRGLGLPVIEGYGLTETTAPLTGNLPGSIKSGSVGVPMPGTTIRISENGEVLARGVGVFAGYNRPADNTHAFQDGFFRTGDTGVLDDQGRLTLTGRIKDVIVTAGGKTVSPTIWEGYVESDPLIAHAVMVGEGKPFLGGLVLLDSGSVSEWAQSKGFTDLQSLRTPDDGGCVEIDDARLRKAISKVVGAANSKIARSEQVRKIVLLVADLSEANGLVTPTMKLKRNIFTDRSLNFIDKIYAETGHQV</sequence>
<keyword evidence="4" id="KW-0443">Lipid metabolism</keyword>
<proteinExistence type="inferred from homology"/>
<accession>A0A0S2M345</accession>
<dbReference type="InterPro" id="IPR042099">
    <property type="entry name" value="ANL_N_sf"/>
</dbReference>